<dbReference type="GO" id="GO:0006882">
    <property type="term" value="P:intracellular zinc ion homeostasis"/>
    <property type="evidence" value="ECO:0007669"/>
    <property type="project" value="TreeGrafter"/>
</dbReference>
<evidence type="ECO:0000256" key="13">
    <source>
        <dbReference type="ARBA" id="ARBA00062926"/>
    </source>
</evidence>
<evidence type="ECO:0000256" key="4">
    <source>
        <dbReference type="ARBA" id="ARBA00022475"/>
    </source>
</evidence>
<keyword evidence="7" id="KW-0406">Ion transport</keyword>
<feature type="transmembrane region" description="Helical" evidence="15">
    <location>
        <begin position="204"/>
        <end position="221"/>
    </location>
</feature>
<proteinExistence type="inferred from homology"/>
<dbReference type="Gene3D" id="1.20.1510.10">
    <property type="entry name" value="Cation efflux protein transmembrane domain"/>
    <property type="match status" value="1"/>
</dbReference>
<dbReference type="EMBL" id="NBYY01000011">
    <property type="protein sequence ID" value="PCS23137.1"/>
    <property type="molecule type" value="Genomic_DNA"/>
</dbReference>
<protein>
    <recommendedName>
        <fullName evidence="14">Cation-efflux pump FieF</fullName>
    </recommendedName>
</protein>
<accession>A0A2A5T4N9</accession>
<comment type="subunit">
    <text evidence="13">Homodimer. The subunits are held together in a parallel orientation through zinc binding at the interface of the cytoplasmic domains.</text>
</comment>
<dbReference type="PANTHER" id="PTHR43840">
    <property type="entry name" value="MITOCHONDRIAL METAL TRANSPORTER 1-RELATED"/>
    <property type="match status" value="1"/>
</dbReference>
<evidence type="ECO:0000256" key="15">
    <source>
        <dbReference type="SAM" id="Phobius"/>
    </source>
</evidence>
<evidence type="ECO:0000256" key="6">
    <source>
        <dbReference type="ARBA" id="ARBA00022692"/>
    </source>
</evidence>
<evidence type="ECO:0000256" key="1">
    <source>
        <dbReference type="ARBA" id="ARBA00004651"/>
    </source>
</evidence>
<dbReference type="GO" id="GO:0015086">
    <property type="term" value="F:cadmium ion transmembrane transporter activity"/>
    <property type="evidence" value="ECO:0007669"/>
    <property type="project" value="TreeGrafter"/>
</dbReference>
<evidence type="ECO:0000256" key="8">
    <source>
        <dbReference type="ARBA" id="ARBA00022989"/>
    </source>
</evidence>
<dbReference type="GO" id="GO:0015093">
    <property type="term" value="F:ferrous iron transmembrane transporter activity"/>
    <property type="evidence" value="ECO:0007669"/>
    <property type="project" value="TreeGrafter"/>
</dbReference>
<dbReference type="InterPro" id="IPR050291">
    <property type="entry name" value="CDF_Transporter"/>
</dbReference>
<dbReference type="GO" id="GO:0005886">
    <property type="term" value="C:plasma membrane"/>
    <property type="evidence" value="ECO:0007669"/>
    <property type="project" value="UniProtKB-SubCell"/>
</dbReference>
<keyword evidence="6 15" id="KW-0812">Transmembrane</keyword>
<evidence type="ECO:0000256" key="10">
    <source>
        <dbReference type="ARBA" id="ARBA00035584"/>
    </source>
</evidence>
<comment type="catalytic activity">
    <reaction evidence="11">
        <text>Zn(2+)(in) + H(+)(out) = Zn(2+)(out) + H(+)(in)</text>
        <dbReference type="Rhea" id="RHEA:28839"/>
        <dbReference type="ChEBI" id="CHEBI:15378"/>
        <dbReference type="ChEBI" id="CHEBI:29105"/>
    </reaction>
</comment>
<dbReference type="InterPro" id="IPR036837">
    <property type="entry name" value="Cation_efflux_CTD_sf"/>
</dbReference>
<dbReference type="InterPro" id="IPR027470">
    <property type="entry name" value="Cation_efflux_CTD"/>
</dbReference>
<gene>
    <name evidence="18" type="ORF">BTN49_1132</name>
</gene>
<feature type="domain" description="Cation efflux protein cytoplasmic" evidence="17">
    <location>
        <begin position="234"/>
        <end position="309"/>
    </location>
</feature>
<feature type="transmembrane region" description="Helical" evidence="15">
    <location>
        <begin position="104"/>
        <end position="125"/>
    </location>
</feature>
<comment type="similarity">
    <text evidence="2">Belongs to the cation diffusion facilitator (CDF) transporter (TC 2.A.4) family. FieF subfamily.</text>
</comment>
<dbReference type="NCBIfam" id="TIGR01297">
    <property type="entry name" value="CDF"/>
    <property type="match status" value="1"/>
</dbReference>
<keyword evidence="5" id="KW-0408">Iron</keyword>
<comment type="catalytic activity">
    <reaction evidence="12">
        <text>Cd(2+)(in) + H(+)(out) = Cd(2+)(out) + H(+)(in)</text>
        <dbReference type="Rhea" id="RHEA:28739"/>
        <dbReference type="ChEBI" id="CHEBI:15378"/>
        <dbReference type="ChEBI" id="CHEBI:48775"/>
    </reaction>
</comment>
<evidence type="ECO:0000256" key="12">
    <source>
        <dbReference type="ARBA" id="ARBA00050984"/>
    </source>
</evidence>
<dbReference type="InterPro" id="IPR058533">
    <property type="entry name" value="Cation_efflux_TM"/>
</dbReference>
<dbReference type="SUPFAM" id="SSF161111">
    <property type="entry name" value="Cation efflux protein transmembrane domain-like"/>
    <property type="match status" value="1"/>
</dbReference>
<dbReference type="InterPro" id="IPR002524">
    <property type="entry name" value="Cation_efflux"/>
</dbReference>
<evidence type="ECO:0000256" key="14">
    <source>
        <dbReference type="ARBA" id="ARBA00072262"/>
    </source>
</evidence>
<evidence type="ECO:0000256" key="5">
    <source>
        <dbReference type="ARBA" id="ARBA00022496"/>
    </source>
</evidence>
<dbReference type="NCBIfam" id="NF007064">
    <property type="entry name" value="PRK09509.1"/>
    <property type="match status" value="1"/>
</dbReference>
<keyword evidence="5" id="KW-0410">Iron transport</keyword>
<name>A0A2A5T4N9_9GAMM</name>
<evidence type="ECO:0000259" key="17">
    <source>
        <dbReference type="Pfam" id="PF16916"/>
    </source>
</evidence>
<sequence>MKCLLKSEIKPLYSQFLSSIYFSMNKKYAQLVQTAAWAATITALFLVLMKLVTWWYTGSISLLASLVDTVLDMLASITNLVVIRYALQPADNEHSFGHGKAESLAALAQAAFIVGSAFFLLLNGIDRLHRPTELHNPALGVFVSVISAFLTGGLVLFQKWVVHHTGSQAISADSLHYQSDLFMNIAIIVALSLAWYGISTADAVFAIVIGIFILLSAIRMAHQAVQSLLDHQLPVEDQKKIAILASTVSGVEGIHDLRTRQAGATRFIQLHLELDDNLKLVDAHLIADVVEDRLKVAFPGADILIHQDPVSVVRQTHRKHS</sequence>
<keyword evidence="3" id="KW-0813">Transport</keyword>
<feature type="transmembrane region" description="Helical" evidence="15">
    <location>
        <begin position="137"/>
        <end position="161"/>
    </location>
</feature>
<evidence type="ECO:0000256" key="3">
    <source>
        <dbReference type="ARBA" id="ARBA00022448"/>
    </source>
</evidence>
<dbReference type="PANTHER" id="PTHR43840:SF41">
    <property type="entry name" value="CATION-EFFLUX PUMP FIEF"/>
    <property type="match status" value="1"/>
</dbReference>
<dbReference type="Pfam" id="PF16916">
    <property type="entry name" value="ZT_dimer"/>
    <property type="match status" value="1"/>
</dbReference>
<reference evidence="19" key="1">
    <citation type="submission" date="2017-04" db="EMBL/GenBank/DDBJ databases">
        <title>Genome evolution of the luminous symbionts of deep sea anglerfish.</title>
        <authorList>
            <person name="Hendry T.A."/>
        </authorList>
    </citation>
    <scope>NUCLEOTIDE SEQUENCE [LARGE SCALE GENOMIC DNA]</scope>
</reference>
<comment type="catalytic activity">
    <reaction evidence="10">
        <text>Fe(2+)(in) + H(+)(out) = Fe(2+)(out) + H(+)(in)</text>
        <dbReference type="Rhea" id="RHEA:29439"/>
        <dbReference type="ChEBI" id="CHEBI:15378"/>
        <dbReference type="ChEBI" id="CHEBI:29033"/>
    </reaction>
</comment>
<feature type="transmembrane region" description="Helical" evidence="15">
    <location>
        <begin position="34"/>
        <end position="56"/>
    </location>
</feature>
<dbReference type="SUPFAM" id="SSF160240">
    <property type="entry name" value="Cation efflux protein cytoplasmic domain-like"/>
    <property type="match status" value="1"/>
</dbReference>
<evidence type="ECO:0000256" key="7">
    <source>
        <dbReference type="ARBA" id="ARBA00022906"/>
    </source>
</evidence>
<keyword evidence="4" id="KW-1003">Cell membrane</keyword>
<evidence type="ECO:0000256" key="11">
    <source>
        <dbReference type="ARBA" id="ARBA00047695"/>
    </source>
</evidence>
<comment type="caution">
    <text evidence="18">The sequence shown here is derived from an EMBL/GenBank/DDBJ whole genome shotgun (WGS) entry which is preliminary data.</text>
</comment>
<keyword evidence="9 15" id="KW-0472">Membrane</keyword>
<evidence type="ECO:0000256" key="2">
    <source>
        <dbReference type="ARBA" id="ARBA00010212"/>
    </source>
</evidence>
<dbReference type="Proteomes" id="UP000219020">
    <property type="component" value="Unassembled WGS sequence"/>
</dbReference>
<evidence type="ECO:0000256" key="9">
    <source>
        <dbReference type="ARBA" id="ARBA00023136"/>
    </source>
</evidence>
<evidence type="ECO:0000313" key="19">
    <source>
        <dbReference type="Proteomes" id="UP000219020"/>
    </source>
</evidence>
<keyword evidence="19" id="KW-1185">Reference proteome</keyword>
<dbReference type="Gene3D" id="3.30.70.1350">
    <property type="entry name" value="Cation efflux protein, cytoplasmic domain"/>
    <property type="match status" value="1"/>
</dbReference>
<evidence type="ECO:0000259" key="16">
    <source>
        <dbReference type="Pfam" id="PF01545"/>
    </source>
</evidence>
<comment type="subcellular location">
    <subcellularLocation>
        <location evidence="1">Cell membrane</location>
        <topology evidence="1">Multi-pass membrane protein</topology>
    </subcellularLocation>
</comment>
<dbReference type="AlphaFoldDB" id="A0A2A5T4N9"/>
<feature type="domain" description="Cation efflux protein transmembrane" evidence="16">
    <location>
        <begin position="37"/>
        <end position="229"/>
    </location>
</feature>
<dbReference type="FunFam" id="3.30.70.1350:FF:000002">
    <property type="entry name" value="Ferrous-iron efflux pump FieF"/>
    <property type="match status" value="1"/>
</dbReference>
<dbReference type="GO" id="GO:0015341">
    <property type="term" value="F:zinc efflux antiporter activity"/>
    <property type="evidence" value="ECO:0007669"/>
    <property type="project" value="TreeGrafter"/>
</dbReference>
<dbReference type="FunFam" id="1.20.1510.10:FF:000001">
    <property type="entry name" value="Ferrous-iron efflux pump FieF"/>
    <property type="match status" value="1"/>
</dbReference>
<dbReference type="InterPro" id="IPR027469">
    <property type="entry name" value="Cation_efflux_TMD_sf"/>
</dbReference>
<keyword evidence="7" id="KW-0862">Zinc</keyword>
<keyword evidence="8 15" id="KW-1133">Transmembrane helix</keyword>
<dbReference type="Pfam" id="PF01545">
    <property type="entry name" value="Cation_efflux"/>
    <property type="match status" value="1"/>
</dbReference>
<keyword evidence="7" id="KW-0864">Zinc transport</keyword>
<evidence type="ECO:0000313" key="18">
    <source>
        <dbReference type="EMBL" id="PCS23137.1"/>
    </source>
</evidence>
<organism evidence="18 19">
    <name type="scientific">Candidatus Enterovibrio escicola</name>
    <dbReference type="NCBI Taxonomy" id="1927127"/>
    <lineage>
        <taxon>Bacteria</taxon>
        <taxon>Pseudomonadati</taxon>
        <taxon>Pseudomonadota</taxon>
        <taxon>Gammaproteobacteria</taxon>
        <taxon>Vibrionales</taxon>
        <taxon>Vibrionaceae</taxon>
        <taxon>Enterovibrio</taxon>
    </lineage>
</organism>